<accession>A0A915KLR5</accession>
<protein>
    <submittedName>
        <fullName evidence="2">Uncharacterized protein</fullName>
    </submittedName>
</protein>
<dbReference type="Proteomes" id="UP000887565">
    <property type="component" value="Unplaced"/>
</dbReference>
<sequence>MANLKYSRSAEQHFFKGLISAHGALDSKRVLEHADLFEKLTNDSQRPLNERGKLFKKFKYLNNAGQDKCTASVEKYAADNKASRLRCRASRKI</sequence>
<name>A0A915KLR5_ROMCU</name>
<proteinExistence type="predicted"/>
<organism evidence="1 2">
    <name type="scientific">Romanomermis culicivorax</name>
    <name type="common">Nematode worm</name>
    <dbReference type="NCBI Taxonomy" id="13658"/>
    <lineage>
        <taxon>Eukaryota</taxon>
        <taxon>Metazoa</taxon>
        <taxon>Ecdysozoa</taxon>
        <taxon>Nematoda</taxon>
        <taxon>Enoplea</taxon>
        <taxon>Dorylaimia</taxon>
        <taxon>Mermithida</taxon>
        <taxon>Mermithoidea</taxon>
        <taxon>Mermithidae</taxon>
        <taxon>Romanomermis</taxon>
    </lineage>
</organism>
<keyword evidence="1" id="KW-1185">Reference proteome</keyword>
<dbReference type="WBParaSite" id="nRc.2.0.1.t38751-RA">
    <property type="protein sequence ID" value="nRc.2.0.1.t38751-RA"/>
    <property type="gene ID" value="nRc.2.0.1.g38751"/>
</dbReference>
<dbReference type="AlphaFoldDB" id="A0A915KLR5"/>
<reference evidence="2" key="1">
    <citation type="submission" date="2022-11" db="UniProtKB">
        <authorList>
            <consortium name="WormBaseParasite"/>
        </authorList>
    </citation>
    <scope>IDENTIFICATION</scope>
</reference>
<evidence type="ECO:0000313" key="2">
    <source>
        <dbReference type="WBParaSite" id="nRc.2.0.1.t38751-RA"/>
    </source>
</evidence>
<evidence type="ECO:0000313" key="1">
    <source>
        <dbReference type="Proteomes" id="UP000887565"/>
    </source>
</evidence>